<dbReference type="PROSITE" id="PS00086">
    <property type="entry name" value="CYTOCHROME_P450"/>
    <property type="match status" value="1"/>
</dbReference>
<evidence type="ECO:0000256" key="1">
    <source>
        <dbReference type="ARBA" id="ARBA00010617"/>
    </source>
</evidence>
<keyword evidence="2" id="KW-0349">Heme</keyword>
<dbReference type="InterPro" id="IPR036396">
    <property type="entry name" value="Cyt_P450_sf"/>
</dbReference>
<reference evidence="3 4" key="1">
    <citation type="submission" date="2021-03" db="EMBL/GenBank/DDBJ databases">
        <title>Sequencing the genomes of 1000 actinobacteria strains.</title>
        <authorList>
            <person name="Klenk H.-P."/>
        </authorList>
    </citation>
    <scope>NUCLEOTIDE SEQUENCE [LARGE SCALE GENOMIC DNA]</scope>
    <source>
        <strain evidence="3 4">DSM 44580</strain>
    </source>
</reference>
<dbReference type="CDD" id="cd20625">
    <property type="entry name" value="CYP164-like"/>
    <property type="match status" value="1"/>
</dbReference>
<name>A0ABS5ACR9_9PSEU</name>
<evidence type="ECO:0000256" key="2">
    <source>
        <dbReference type="RuleBase" id="RU000461"/>
    </source>
</evidence>
<keyword evidence="2" id="KW-0560">Oxidoreductase</keyword>
<accession>A0ABS5ACR9</accession>
<protein>
    <submittedName>
        <fullName evidence="3">Cytochrome P450</fullName>
    </submittedName>
</protein>
<proteinExistence type="inferred from homology"/>
<dbReference type="InterPro" id="IPR017972">
    <property type="entry name" value="Cyt_P450_CS"/>
</dbReference>
<dbReference type="SUPFAM" id="SSF48264">
    <property type="entry name" value="Cytochrome P450"/>
    <property type="match status" value="1"/>
</dbReference>
<dbReference type="Gene3D" id="1.10.630.10">
    <property type="entry name" value="Cytochrome P450"/>
    <property type="match status" value="1"/>
</dbReference>
<dbReference type="Proteomes" id="UP001519363">
    <property type="component" value="Unassembled WGS sequence"/>
</dbReference>
<comment type="caution">
    <text evidence="3">The sequence shown here is derived from an EMBL/GenBank/DDBJ whole genome shotgun (WGS) entry which is preliminary data.</text>
</comment>
<gene>
    <name evidence="3" type="ORF">JOF53_003250</name>
</gene>
<comment type="similarity">
    <text evidence="1 2">Belongs to the cytochrome P450 family.</text>
</comment>
<keyword evidence="2" id="KW-0503">Monooxygenase</keyword>
<dbReference type="PANTHER" id="PTHR46696">
    <property type="entry name" value="P450, PUTATIVE (EUROFUNG)-RELATED"/>
    <property type="match status" value="1"/>
</dbReference>
<dbReference type="EMBL" id="JAGIOO010000001">
    <property type="protein sequence ID" value="MBP2474378.1"/>
    <property type="molecule type" value="Genomic_DNA"/>
</dbReference>
<dbReference type="RefSeq" id="WP_086783895.1">
    <property type="nucleotide sequence ID" value="NZ_JAGIOO010000001.1"/>
</dbReference>
<sequence>MTNLGPAASLRLVSSIQAGKAATWLFGGLGDLLAQTEQPKWRDDPYPLYERIRQKGPLYRGLAGVFATAHFDTANKVLRDRRFGMKRTDGTMPGMGALTVVQSNFPDSFLDQDPPDHTRLRRLAAPAFNPKRVDGYRDRIQASIDTLVDAVEGKESFDVMADLATPLPIAVISDLLGIPEADRADFGRYGALIGQGLSQITSVRQAKDLVDIGRHLIDLFDRLMRERAKDPGEDVISALTVAVGEDRLTPEELHGTTMLLLIAGFETTVNLIGNGTRALLAHPEQWAQLRADPAALAAGTVEEVLRYDAPVQSTVRIAHEEVVLGDQTVKPNQVVGVIIGGANRDPEAYDSPDRFDITRTGGPEHLSFSSGIHYCLGARLARIEGELMFRTLAERLPLLRQAGPLVRREANSIRGLASFPVTAKVPAQRRR</sequence>
<keyword evidence="2" id="KW-0479">Metal-binding</keyword>
<keyword evidence="2" id="KW-0408">Iron</keyword>
<dbReference type="Pfam" id="PF00067">
    <property type="entry name" value="p450"/>
    <property type="match status" value="1"/>
</dbReference>
<dbReference type="PANTHER" id="PTHR46696:SF4">
    <property type="entry name" value="BIOTIN BIOSYNTHESIS CYTOCHROME P450"/>
    <property type="match status" value="1"/>
</dbReference>
<dbReference type="InterPro" id="IPR001128">
    <property type="entry name" value="Cyt_P450"/>
</dbReference>
<evidence type="ECO:0000313" key="3">
    <source>
        <dbReference type="EMBL" id="MBP2474378.1"/>
    </source>
</evidence>
<evidence type="ECO:0000313" key="4">
    <source>
        <dbReference type="Proteomes" id="UP001519363"/>
    </source>
</evidence>
<dbReference type="InterPro" id="IPR002397">
    <property type="entry name" value="Cyt_P450_B"/>
</dbReference>
<organism evidence="3 4">
    <name type="scientific">Crossiella equi</name>
    <dbReference type="NCBI Taxonomy" id="130796"/>
    <lineage>
        <taxon>Bacteria</taxon>
        <taxon>Bacillati</taxon>
        <taxon>Actinomycetota</taxon>
        <taxon>Actinomycetes</taxon>
        <taxon>Pseudonocardiales</taxon>
        <taxon>Pseudonocardiaceae</taxon>
        <taxon>Crossiella</taxon>
    </lineage>
</organism>
<keyword evidence="4" id="KW-1185">Reference proteome</keyword>
<dbReference type="PRINTS" id="PR00359">
    <property type="entry name" value="BP450"/>
</dbReference>